<reference evidence="1 2" key="1">
    <citation type="submission" date="2019-07" db="EMBL/GenBank/DDBJ databases">
        <title>Draft genome sequences of 15 bacterial species constituting the stable defined intestinal microbiota of the GM15 gnotobiotic mouse model.</title>
        <authorList>
            <person name="Elie C."/>
            <person name="Mathieu A."/>
            <person name="Saliou A."/>
            <person name="Darnaud M."/>
            <person name="Leulier F."/>
            <person name="Tamellini A."/>
        </authorList>
    </citation>
    <scope>NUCLEOTIDE SEQUENCE [LARGE SCALE GENOMIC DNA]</scope>
    <source>
        <strain evidence="2">ASF 502</strain>
    </source>
</reference>
<dbReference type="EMBL" id="VIRB01000001">
    <property type="protein sequence ID" value="NDO67220.1"/>
    <property type="molecule type" value="Genomic_DNA"/>
</dbReference>
<comment type="caution">
    <text evidence="1">The sequence shown here is derived from an EMBL/GenBank/DDBJ whole genome shotgun (WGS) entry which is preliminary data.</text>
</comment>
<dbReference type="AlphaFoldDB" id="A0A9X5C467"/>
<dbReference type="Proteomes" id="UP000474104">
    <property type="component" value="Unassembled WGS sequence"/>
</dbReference>
<name>A0A9X5C467_9FIRM</name>
<protein>
    <submittedName>
        <fullName evidence="1">Uncharacterized protein</fullName>
    </submittedName>
</protein>
<organism evidence="1 2">
    <name type="scientific">Schaedlerella arabinosiphila</name>
    <dbReference type="NCBI Taxonomy" id="2044587"/>
    <lineage>
        <taxon>Bacteria</taxon>
        <taxon>Bacillati</taxon>
        <taxon>Bacillota</taxon>
        <taxon>Clostridia</taxon>
        <taxon>Lachnospirales</taxon>
        <taxon>Lachnospiraceae</taxon>
        <taxon>Schaedlerella</taxon>
    </lineage>
</organism>
<proteinExistence type="predicted"/>
<sequence length="166" mass="18799">MEDRWMFDKFGEFDSYEEINELAENLFNEGDMGSLKAMAEENGIQKEIVEMYMQGDLPMLCDPLTAAVGKIEVEAEELKPKEIMEDWVEYLKGQCMENEEIALAVRGKGRSLKGCIEELLKWSFKNKIGIDKDILKAAGVTASRVALGIPGMGRAKKIIRDYYMGK</sequence>
<gene>
    <name evidence="1" type="ORF">FMM80_00110</name>
</gene>
<accession>A0A9X5C467</accession>
<evidence type="ECO:0000313" key="1">
    <source>
        <dbReference type="EMBL" id="NDO67220.1"/>
    </source>
</evidence>
<evidence type="ECO:0000313" key="2">
    <source>
        <dbReference type="Proteomes" id="UP000474104"/>
    </source>
</evidence>